<proteinExistence type="predicted"/>
<feature type="compositionally biased region" description="Low complexity" evidence="1">
    <location>
        <begin position="120"/>
        <end position="131"/>
    </location>
</feature>
<accession>A0A1I7V1E9</accession>
<dbReference type="WBParaSite" id="Csp11.Scaffold630.g21438.t1">
    <property type="protein sequence ID" value="Csp11.Scaffold630.g21438.t1"/>
    <property type="gene ID" value="Csp11.Scaffold630.g21438"/>
</dbReference>
<feature type="region of interest" description="Disordered" evidence="1">
    <location>
        <begin position="74"/>
        <end position="160"/>
    </location>
</feature>
<dbReference type="Proteomes" id="UP000095282">
    <property type="component" value="Unplaced"/>
</dbReference>
<evidence type="ECO:0000313" key="2">
    <source>
        <dbReference type="Proteomes" id="UP000095282"/>
    </source>
</evidence>
<dbReference type="AlphaFoldDB" id="A0A1I7V1E9"/>
<keyword evidence="2" id="KW-1185">Reference proteome</keyword>
<sequence length="160" mass="17938">MHGAFNRDFWPPAARIVATPTSDAVAMRKLNFPLIYYRIRRDEEIRKWDQGMEEDTSSRRDLYSYSQGQHLTFCGGSNSQNRTKDQVRQQQEAGNVSDLDGAVSIICSQQSPPAPPLPPSSSCSSPTTTTTNFHRPNLPHHHQWNQLKPPQSYGCGAPLA</sequence>
<reference evidence="3" key="1">
    <citation type="submission" date="2016-11" db="UniProtKB">
        <authorList>
            <consortium name="WormBaseParasite"/>
        </authorList>
    </citation>
    <scope>IDENTIFICATION</scope>
</reference>
<evidence type="ECO:0000313" key="3">
    <source>
        <dbReference type="WBParaSite" id="Csp11.Scaffold630.g21438.t1"/>
    </source>
</evidence>
<name>A0A1I7V1E9_9PELO</name>
<protein>
    <submittedName>
        <fullName evidence="3">Uncharacterized protein</fullName>
    </submittedName>
</protein>
<organism evidence="2 3">
    <name type="scientific">Caenorhabditis tropicalis</name>
    <dbReference type="NCBI Taxonomy" id="1561998"/>
    <lineage>
        <taxon>Eukaryota</taxon>
        <taxon>Metazoa</taxon>
        <taxon>Ecdysozoa</taxon>
        <taxon>Nematoda</taxon>
        <taxon>Chromadorea</taxon>
        <taxon>Rhabditida</taxon>
        <taxon>Rhabditina</taxon>
        <taxon>Rhabditomorpha</taxon>
        <taxon>Rhabditoidea</taxon>
        <taxon>Rhabditidae</taxon>
        <taxon>Peloderinae</taxon>
        <taxon>Caenorhabditis</taxon>
    </lineage>
</organism>
<evidence type="ECO:0000256" key="1">
    <source>
        <dbReference type="SAM" id="MobiDB-lite"/>
    </source>
</evidence>